<protein>
    <recommendedName>
        <fullName evidence="4">MFS transporter</fullName>
    </recommendedName>
</protein>
<feature type="transmembrane region" description="Helical" evidence="1">
    <location>
        <begin position="85"/>
        <end position="109"/>
    </location>
</feature>
<keyword evidence="1" id="KW-1133">Transmembrane helix</keyword>
<proteinExistence type="predicted"/>
<keyword evidence="1" id="KW-0812">Transmembrane</keyword>
<dbReference type="EMBL" id="BAAAOH010000001">
    <property type="protein sequence ID" value="GAA1982256.1"/>
    <property type="molecule type" value="Genomic_DNA"/>
</dbReference>
<feature type="transmembrane region" description="Helical" evidence="1">
    <location>
        <begin position="129"/>
        <end position="149"/>
    </location>
</feature>
<organism evidence="2 3">
    <name type="scientific">Microbacterium pumilum</name>
    <dbReference type="NCBI Taxonomy" id="344165"/>
    <lineage>
        <taxon>Bacteria</taxon>
        <taxon>Bacillati</taxon>
        <taxon>Actinomycetota</taxon>
        <taxon>Actinomycetes</taxon>
        <taxon>Micrococcales</taxon>
        <taxon>Microbacteriaceae</taxon>
        <taxon>Microbacterium</taxon>
    </lineage>
</organism>
<reference evidence="2 3" key="1">
    <citation type="journal article" date="2019" name="Int. J. Syst. Evol. Microbiol.">
        <title>The Global Catalogue of Microorganisms (GCM) 10K type strain sequencing project: providing services to taxonomists for standard genome sequencing and annotation.</title>
        <authorList>
            <consortium name="The Broad Institute Genomics Platform"/>
            <consortium name="The Broad Institute Genome Sequencing Center for Infectious Disease"/>
            <person name="Wu L."/>
            <person name="Ma J."/>
        </authorList>
    </citation>
    <scope>NUCLEOTIDE SEQUENCE [LARGE SCALE GENOMIC DNA]</scope>
    <source>
        <strain evidence="2 3">JCM 14902</strain>
    </source>
</reference>
<gene>
    <name evidence="2" type="ORF">GCM10009777_15000</name>
</gene>
<name>A0ABN2S8Q9_9MICO</name>
<keyword evidence="1" id="KW-0472">Membrane</keyword>
<feature type="transmembrane region" description="Helical" evidence="1">
    <location>
        <begin position="50"/>
        <end position="73"/>
    </location>
</feature>
<sequence>MSERREPGGSVRPLTALGFATASFVALLIFGLGMVSLALSEDVIATPGLGQVPGILATVSATVGFAGALWASIRRKRRDETYQPSFWGAAWTAATSYVVYVAAIFVGAVATGADLAVAASVAGRIATTWFGVVVAAAALIAAWGGIALVRTRAQRPRWPWEDEFDE</sequence>
<keyword evidence="3" id="KW-1185">Reference proteome</keyword>
<evidence type="ECO:0008006" key="4">
    <source>
        <dbReference type="Google" id="ProtNLM"/>
    </source>
</evidence>
<evidence type="ECO:0000313" key="2">
    <source>
        <dbReference type="EMBL" id="GAA1982256.1"/>
    </source>
</evidence>
<dbReference type="Proteomes" id="UP001500326">
    <property type="component" value="Unassembled WGS sequence"/>
</dbReference>
<comment type="caution">
    <text evidence="2">The sequence shown here is derived from an EMBL/GenBank/DDBJ whole genome shotgun (WGS) entry which is preliminary data.</text>
</comment>
<evidence type="ECO:0000256" key="1">
    <source>
        <dbReference type="SAM" id="Phobius"/>
    </source>
</evidence>
<accession>A0ABN2S8Q9</accession>
<evidence type="ECO:0000313" key="3">
    <source>
        <dbReference type="Proteomes" id="UP001500326"/>
    </source>
</evidence>
<dbReference type="RefSeq" id="WP_344060040.1">
    <property type="nucleotide sequence ID" value="NZ_BAAAOH010000001.1"/>
</dbReference>